<sequence length="221" mass="22906">MKIADQFTVDAPIERAWEVLTDLEGIAPLLPGARMTGREGDDYLGTVKIKVGPVTTEFAGRASFAEKDARSHTAVIDARGKEKRGSGNASATITARLHEEGDATRVTVDTDMKVVGKLAQFGSGMISQVSAKLMGQFASSLEDRLASETSGTATGALPPPDNGAGVAAVSGLTGPVAVEPDVEPIDLVALSGIGAARRLLPWIAAAVAAAVVFTVLRARRR</sequence>
<reference evidence="2" key="1">
    <citation type="journal article" date="2010" name="PLoS Genet.">
        <title>The genome of a pathogenic rhodococcus: cooptive virulence underpinned by key gene acquisitions.</title>
        <authorList>
            <person name="Letek M."/>
            <person name="Gonzalez P."/>
            <person name="Macarthur I."/>
            <person name="Rodriguez H."/>
            <person name="Freeman T.C."/>
            <person name="Valero-Rello A."/>
            <person name="Blanco M."/>
            <person name="Buckley T."/>
            <person name="Cherevach I."/>
            <person name="Fahey R."/>
            <person name="Hapeshi A."/>
            <person name="Holdstock J."/>
            <person name="Leadon D."/>
            <person name="Navas J."/>
            <person name="Ocampo A."/>
            <person name="Quail M.A."/>
            <person name="Sanders M."/>
            <person name="Scortti M.M."/>
            <person name="Prescott J.F."/>
            <person name="Fogarty U."/>
            <person name="Meijer W.G."/>
            <person name="Parkhill J."/>
            <person name="Bentley S.D."/>
            <person name="Vazquez-Boland J.A."/>
        </authorList>
    </citation>
    <scope>NUCLEOTIDE SEQUENCE [LARGE SCALE GENOMIC DNA]</scope>
    <source>
        <strain evidence="2 3">103S</strain>
    </source>
</reference>
<dbReference type="PANTHER" id="PTHR38588:SF1">
    <property type="entry name" value="BLL0334 PROTEIN"/>
    <property type="match status" value="1"/>
</dbReference>
<dbReference type="SUPFAM" id="SSF55961">
    <property type="entry name" value="Bet v1-like"/>
    <property type="match status" value="1"/>
</dbReference>
<gene>
    <name evidence="2" type="ordered locus">REQ_30400</name>
</gene>
<dbReference type="CDD" id="cd07823">
    <property type="entry name" value="SRPBCC_5"/>
    <property type="match status" value="1"/>
</dbReference>
<accession>A0A3S5Y936</accession>
<evidence type="ECO:0000313" key="2">
    <source>
        <dbReference type="EMBL" id="CBH49051.1"/>
    </source>
</evidence>
<dbReference type="Gene3D" id="3.30.530.20">
    <property type="match status" value="1"/>
</dbReference>
<dbReference type="RefSeq" id="WP_013416540.1">
    <property type="nucleotide sequence ID" value="NC_014659.1"/>
</dbReference>
<evidence type="ECO:0000256" key="1">
    <source>
        <dbReference type="SAM" id="Phobius"/>
    </source>
</evidence>
<dbReference type="Pfam" id="PF06240">
    <property type="entry name" value="COXG"/>
    <property type="match status" value="1"/>
</dbReference>
<dbReference type="AlphaFoldDB" id="A0A3S5Y936"/>
<proteinExistence type="predicted"/>
<dbReference type="Proteomes" id="UP001154400">
    <property type="component" value="Chromosome"/>
</dbReference>
<organism evidence="2">
    <name type="scientific">Rhodococcus hoagii (strain 103S)</name>
    <name type="common">Rhodococcus equi</name>
    <dbReference type="NCBI Taxonomy" id="685727"/>
    <lineage>
        <taxon>Bacteria</taxon>
        <taxon>Bacillati</taxon>
        <taxon>Actinomycetota</taxon>
        <taxon>Actinomycetes</taxon>
        <taxon>Mycobacteriales</taxon>
        <taxon>Nocardiaceae</taxon>
        <taxon>Prescottella</taxon>
    </lineage>
</organism>
<protein>
    <submittedName>
        <fullName evidence="2">Carbon monoxide dehydrogenase subunit G</fullName>
    </submittedName>
</protein>
<keyword evidence="1" id="KW-0472">Membrane</keyword>
<name>A0A3S5Y936_RHOH1</name>
<evidence type="ECO:0000313" key="3">
    <source>
        <dbReference type="Proteomes" id="UP000006892"/>
    </source>
</evidence>
<dbReference type="EMBL" id="FN563149">
    <property type="protein sequence ID" value="CBH49051.1"/>
    <property type="molecule type" value="Genomic_DNA"/>
</dbReference>
<feature type="transmembrane region" description="Helical" evidence="1">
    <location>
        <begin position="199"/>
        <end position="216"/>
    </location>
</feature>
<dbReference type="InterPro" id="IPR010419">
    <property type="entry name" value="CO_DH_gsu"/>
</dbReference>
<keyword evidence="1" id="KW-0812">Transmembrane</keyword>
<keyword evidence="1" id="KW-1133">Transmembrane helix</keyword>
<dbReference type="InterPro" id="IPR023393">
    <property type="entry name" value="START-like_dom_sf"/>
</dbReference>
<dbReference type="PANTHER" id="PTHR38588">
    <property type="entry name" value="BLL0334 PROTEIN"/>
    <property type="match status" value="1"/>
</dbReference>
<dbReference type="KEGG" id="req:REQ_30400"/>